<keyword evidence="6 13" id="KW-0812">Transmembrane</keyword>
<dbReference type="Gene3D" id="3.30.450.20">
    <property type="entry name" value="PAS domain"/>
    <property type="match status" value="1"/>
</dbReference>
<dbReference type="SMART" id="SM00387">
    <property type="entry name" value="HATPase_c"/>
    <property type="match status" value="1"/>
</dbReference>
<comment type="caution">
    <text evidence="15">The sequence shown here is derived from an EMBL/GenBank/DDBJ whole genome shotgun (WGS) entry which is preliminary data.</text>
</comment>
<evidence type="ECO:0000256" key="2">
    <source>
        <dbReference type="ARBA" id="ARBA00004141"/>
    </source>
</evidence>
<dbReference type="GO" id="GO:0006355">
    <property type="term" value="P:regulation of DNA-templated transcription"/>
    <property type="evidence" value="ECO:0007669"/>
    <property type="project" value="InterPro"/>
</dbReference>
<dbReference type="OrthoDB" id="65110at2"/>
<evidence type="ECO:0000256" key="8">
    <source>
        <dbReference type="ARBA" id="ARBA00022777"/>
    </source>
</evidence>
<dbReference type="GO" id="GO:0030295">
    <property type="term" value="F:protein kinase activator activity"/>
    <property type="evidence" value="ECO:0007669"/>
    <property type="project" value="TreeGrafter"/>
</dbReference>
<keyword evidence="10 13" id="KW-1133">Transmembrane helix</keyword>
<keyword evidence="11" id="KW-0902">Two-component regulatory system</keyword>
<evidence type="ECO:0000256" key="7">
    <source>
        <dbReference type="ARBA" id="ARBA00022741"/>
    </source>
</evidence>
<feature type="transmembrane region" description="Helical" evidence="13">
    <location>
        <begin position="27"/>
        <end position="50"/>
    </location>
</feature>
<dbReference type="Gene3D" id="1.10.287.130">
    <property type="match status" value="1"/>
</dbReference>
<dbReference type="STRING" id="70996.SE18_14005"/>
<dbReference type="AlphaFoldDB" id="A0A0N8GRB1"/>
<dbReference type="PRINTS" id="PR00344">
    <property type="entry name" value="BCTRLSENSOR"/>
</dbReference>
<dbReference type="PANTHER" id="PTHR42878:SF7">
    <property type="entry name" value="SENSOR HISTIDINE KINASE GLRK"/>
    <property type="match status" value="1"/>
</dbReference>
<protein>
    <recommendedName>
        <fullName evidence="3">histidine kinase</fullName>
        <ecNumber evidence="3">2.7.13.3</ecNumber>
    </recommendedName>
</protein>
<keyword evidence="7" id="KW-0547">Nucleotide-binding</keyword>
<feature type="transmembrane region" description="Helical" evidence="13">
    <location>
        <begin position="83"/>
        <end position="103"/>
    </location>
</feature>
<reference evidence="15 16" key="1">
    <citation type="submission" date="2015-07" db="EMBL/GenBank/DDBJ databases">
        <title>Whole genome sequence of Herpetosiphon geysericola DSM 7119.</title>
        <authorList>
            <person name="Hemp J."/>
            <person name="Ward L.M."/>
            <person name="Pace L.A."/>
            <person name="Fischer W.W."/>
        </authorList>
    </citation>
    <scope>NUCLEOTIDE SEQUENCE [LARGE SCALE GENOMIC DNA]</scope>
    <source>
        <strain evidence="15 16">DSM 7119</strain>
    </source>
</reference>
<feature type="transmembrane region" description="Helical" evidence="13">
    <location>
        <begin position="132"/>
        <end position="150"/>
    </location>
</feature>
<evidence type="ECO:0000256" key="12">
    <source>
        <dbReference type="ARBA" id="ARBA00023136"/>
    </source>
</evidence>
<feature type="domain" description="Histidine kinase" evidence="14">
    <location>
        <begin position="345"/>
        <end position="557"/>
    </location>
</feature>
<evidence type="ECO:0000256" key="13">
    <source>
        <dbReference type="SAM" id="Phobius"/>
    </source>
</evidence>
<dbReference type="GO" id="GO:0005524">
    <property type="term" value="F:ATP binding"/>
    <property type="evidence" value="ECO:0007669"/>
    <property type="project" value="UniProtKB-KW"/>
</dbReference>
<dbReference type="PANTHER" id="PTHR42878">
    <property type="entry name" value="TWO-COMPONENT HISTIDINE KINASE"/>
    <property type="match status" value="1"/>
</dbReference>
<dbReference type="NCBIfam" id="TIGR00229">
    <property type="entry name" value="sensory_box"/>
    <property type="match status" value="1"/>
</dbReference>
<evidence type="ECO:0000256" key="9">
    <source>
        <dbReference type="ARBA" id="ARBA00022840"/>
    </source>
</evidence>
<comment type="subcellular location">
    <subcellularLocation>
        <location evidence="2">Membrane</location>
        <topology evidence="2">Multi-pass membrane protein</topology>
    </subcellularLocation>
</comment>
<keyword evidence="5" id="KW-0808">Transferase</keyword>
<dbReference type="EMBL" id="LGKP01000022">
    <property type="protein sequence ID" value="KPL86002.1"/>
    <property type="molecule type" value="Genomic_DNA"/>
</dbReference>
<dbReference type="EC" id="2.7.13.3" evidence="3"/>
<dbReference type="GO" id="GO:0000156">
    <property type="term" value="F:phosphorelay response regulator activity"/>
    <property type="evidence" value="ECO:0007669"/>
    <property type="project" value="TreeGrafter"/>
</dbReference>
<dbReference type="Pfam" id="PF02518">
    <property type="entry name" value="HATPase_c"/>
    <property type="match status" value="1"/>
</dbReference>
<dbReference type="SMART" id="SM00388">
    <property type="entry name" value="HisKA"/>
    <property type="match status" value="1"/>
</dbReference>
<accession>A0A0N8GRB1</accession>
<dbReference type="PROSITE" id="PS50109">
    <property type="entry name" value="HIS_KIN"/>
    <property type="match status" value="1"/>
</dbReference>
<dbReference type="CDD" id="cd00130">
    <property type="entry name" value="PAS"/>
    <property type="match status" value="1"/>
</dbReference>
<evidence type="ECO:0000259" key="14">
    <source>
        <dbReference type="PROSITE" id="PS50109"/>
    </source>
</evidence>
<evidence type="ECO:0000256" key="3">
    <source>
        <dbReference type="ARBA" id="ARBA00012438"/>
    </source>
</evidence>
<evidence type="ECO:0000313" key="16">
    <source>
        <dbReference type="Proteomes" id="UP000050277"/>
    </source>
</evidence>
<dbReference type="SUPFAM" id="SSF47384">
    <property type="entry name" value="Homodimeric domain of signal transducing histidine kinase"/>
    <property type="match status" value="1"/>
</dbReference>
<dbReference type="InterPro" id="IPR036097">
    <property type="entry name" value="HisK_dim/P_sf"/>
</dbReference>
<feature type="transmembrane region" description="Helical" evidence="13">
    <location>
        <begin position="56"/>
        <end position="76"/>
    </location>
</feature>
<dbReference type="RefSeq" id="WP_054535083.1">
    <property type="nucleotide sequence ID" value="NZ_LGKP01000022.1"/>
</dbReference>
<dbReference type="InterPro" id="IPR050351">
    <property type="entry name" value="BphY/WalK/GraS-like"/>
</dbReference>
<evidence type="ECO:0000256" key="4">
    <source>
        <dbReference type="ARBA" id="ARBA00022553"/>
    </source>
</evidence>
<dbReference type="Gene3D" id="3.30.565.10">
    <property type="entry name" value="Histidine kinase-like ATPase, C-terminal domain"/>
    <property type="match status" value="1"/>
</dbReference>
<dbReference type="InterPro" id="IPR036890">
    <property type="entry name" value="HATPase_C_sf"/>
</dbReference>
<dbReference type="InterPro" id="IPR000014">
    <property type="entry name" value="PAS"/>
</dbReference>
<gene>
    <name evidence="15" type="ORF">SE18_14005</name>
</gene>
<dbReference type="SUPFAM" id="SSF55785">
    <property type="entry name" value="PYP-like sensor domain (PAS domain)"/>
    <property type="match status" value="1"/>
</dbReference>
<organism evidence="15 16">
    <name type="scientific">Herpetosiphon geysericola</name>
    <dbReference type="NCBI Taxonomy" id="70996"/>
    <lineage>
        <taxon>Bacteria</taxon>
        <taxon>Bacillati</taxon>
        <taxon>Chloroflexota</taxon>
        <taxon>Chloroflexia</taxon>
        <taxon>Herpetosiphonales</taxon>
        <taxon>Herpetosiphonaceae</taxon>
        <taxon>Herpetosiphon</taxon>
    </lineage>
</organism>
<dbReference type="Proteomes" id="UP000050277">
    <property type="component" value="Unassembled WGS sequence"/>
</dbReference>
<keyword evidence="8" id="KW-0418">Kinase</keyword>
<dbReference type="InterPro" id="IPR003661">
    <property type="entry name" value="HisK_dim/P_dom"/>
</dbReference>
<keyword evidence="12 13" id="KW-0472">Membrane</keyword>
<proteinExistence type="predicted"/>
<name>A0A0N8GRB1_9CHLR</name>
<evidence type="ECO:0000256" key="10">
    <source>
        <dbReference type="ARBA" id="ARBA00022989"/>
    </source>
</evidence>
<dbReference type="GO" id="GO:0007234">
    <property type="term" value="P:osmosensory signaling via phosphorelay pathway"/>
    <property type="evidence" value="ECO:0007669"/>
    <property type="project" value="TreeGrafter"/>
</dbReference>
<dbReference type="InterPro" id="IPR035965">
    <property type="entry name" value="PAS-like_dom_sf"/>
</dbReference>
<evidence type="ECO:0000256" key="11">
    <source>
        <dbReference type="ARBA" id="ARBA00023012"/>
    </source>
</evidence>
<evidence type="ECO:0000256" key="6">
    <source>
        <dbReference type="ARBA" id="ARBA00022692"/>
    </source>
</evidence>
<feature type="transmembrane region" description="Helical" evidence="13">
    <location>
        <begin position="162"/>
        <end position="184"/>
    </location>
</feature>
<sequence length="557" mass="59334">MTESVAIAEQPSQTAAIPSPRSPLSRLLLPIALVILALGAGLAAWCGLNFGSQPMLIGAIAGGVGALAALVGLIAGLRRRLPLSGWALVVGTLSIALGATMVFPDQRELAIISAALPVLCAALTLRPLHTAIVTVVSLASLWAAAYFAAAEPNSNQLIQWGVLSAFVLVISIFGLVCSAALRAFDRQQTVGHESTTQLNKQLGEEQERVERAAQLLVQERDRLAAVIGAASDGVVLADSNGIILQANAAARQLLNETFGGTLEGQALNQWSQENTGRLRVISNEREGERQRVVFEQQQGTRKPVIGLNQVPIRSSAGSVLGYVGVFHDKTTELEVEEMRSQLLDFLVQDMHDPLNSVLAAQDTLLAGDLGDGNERVLSTARRTTSRLVELTNTLMEMSRLHGDANSLHRLANPLRPLIEGSIAQATPQAQQRAINLVLEYGADSGGLAFDADKMRRVMSHLLDNALRRSPAYSTVRVQVSNTGGNAQVRIADQGPSIPVELAGRIFDRFSKQVGEQRIGGVGLAYCKQVIEAHGGRIWVDSTPGKGSTFIFSMPSAA</sequence>
<evidence type="ECO:0000313" key="15">
    <source>
        <dbReference type="EMBL" id="KPL86002.1"/>
    </source>
</evidence>
<dbReference type="GO" id="GO:0016020">
    <property type="term" value="C:membrane"/>
    <property type="evidence" value="ECO:0007669"/>
    <property type="project" value="UniProtKB-SubCell"/>
</dbReference>
<dbReference type="InterPro" id="IPR004358">
    <property type="entry name" value="Sig_transdc_His_kin-like_C"/>
</dbReference>
<evidence type="ECO:0000256" key="1">
    <source>
        <dbReference type="ARBA" id="ARBA00000085"/>
    </source>
</evidence>
<keyword evidence="4" id="KW-0597">Phosphoprotein</keyword>
<dbReference type="InterPro" id="IPR003594">
    <property type="entry name" value="HATPase_dom"/>
</dbReference>
<dbReference type="InterPro" id="IPR005467">
    <property type="entry name" value="His_kinase_dom"/>
</dbReference>
<keyword evidence="16" id="KW-1185">Reference proteome</keyword>
<keyword evidence="9" id="KW-0067">ATP-binding</keyword>
<dbReference type="SUPFAM" id="SSF55874">
    <property type="entry name" value="ATPase domain of HSP90 chaperone/DNA topoisomerase II/histidine kinase"/>
    <property type="match status" value="1"/>
</dbReference>
<dbReference type="Pfam" id="PF00989">
    <property type="entry name" value="PAS"/>
    <property type="match status" value="1"/>
</dbReference>
<dbReference type="InterPro" id="IPR013767">
    <property type="entry name" value="PAS_fold"/>
</dbReference>
<evidence type="ECO:0000256" key="5">
    <source>
        <dbReference type="ARBA" id="ARBA00022679"/>
    </source>
</evidence>
<comment type="catalytic activity">
    <reaction evidence="1">
        <text>ATP + protein L-histidine = ADP + protein N-phospho-L-histidine.</text>
        <dbReference type="EC" id="2.7.13.3"/>
    </reaction>
</comment>
<dbReference type="GO" id="GO:0000155">
    <property type="term" value="F:phosphorelay sensor kinase activity"/>
    <property type="evidence" value="ECO:0007669"/>
    <property type="project" value="InterPro"/>
</dbReference>